<dbReference type="AlphaFoldDB" id="A0A1Y5T4M3"/>
<reference evidence="1 2" key="1">
    <citation type="submission" date="2017-03" db="EMBL/GenBank/DDBJ databases">
        <authorList>
            <person name="Afonso C.L."/>
            <person name="Miller P.J."/>
            <person name="Scott M.A."/>
            <person name="Spackman E."/>
            <person name="Goraichik I."/>
            <person name="Dimitrov K.M."/>
            <person name="Suarez D.L."/>
            <person name="Swayne D.E."/>
        </authorList>
    </citation>
    <scope>NUCLEOTIDE SEQUENCE [LARGE SCALE GENOMIC DNA]</scope>
    <source>
        <strain evidence="1 2">CECT 8287</strain>
    </source>
</reference>
<dbReference type="Proteomes" id="UP000193827">
    <property type="component" value="Unassembled WGS sequence"/>
</dbReference>
<dbReference type="RefSeq" id="WP_085893202.1">
    <property type="nucleotide sequence ID" value="NZ_FWFL01000008.1"/>
</dbReference>
<sequence>MKFALNLTVAAALSVTGTQYAYSGGEEKSVWDDCRATNRCTLEYDYLANQETDPFLFNGREINEKHPRWHQFQEAVEEYTHTRQCLVPTEQGKDKPNLLLLDEHAIGTGRGAEVCIYRIMRSLNDVNRIEAWLTYHDFKFGEKRWVVDENYIPRFKTKAVSKITAWWTIERYREVNPSWLAQLTGIDLILNYQVVVGFSREDKVRGVRVVTPSK</sequence>
<evidence type="ECO:0000313" key="2">
    <source>
        <dbReference type="Proteomes" id="UP000193827"/>
    </source>
</evidence>
<name>A0A1Y5T4M3_9RHOB</name>
<gene>
    <name evidence="1" type="ORF">PEL8287_02978</name>
</gene>
<protein>
    <submittedName>
        <fullName evidence="1">Uncharacterized protein</fullName>
    </submittedName>
</protein>
<dbReference type="OrthoDB" id="7858464at2"/>
<keyword evidence="2" id="KW-1185">Reference proteome</keyword>
<dbReference type="EMBL" id="FWFL01000008">
    <property type="protein sequence ID" value="SLN55696.1"/>
    <property type="molecule type" value="Genomic_DNA"/>
</dbReference>
<organism evidence="1 2">
    <name type="scientific">Roseovarius litorisediminis</name>
    <dbReference type="NCBI Taxonomy" id="1312363"/>
    <lineage>
        <taxon>Bacteria</taxon>
        <taxon>Pseudomonadati</taxon>
        <taxon>Pseudomonadota</taxon>
        <taxon>Alphaproteobacteria</taxon>
        <taxon>Rhodobacterales</taxon>
        <taxon>Roseobacteraceae</taxon>
        <taxon>Roseovarius</taxon>
    </lineage>
</organism>
<accession>A0A1Y5T4M3</accession>
<proteinExistence type="predicted"/>
<evidence type="ECO:0000313" key="1">
    <source>
        <dbReference type="EMBL" id="SLN55696.1"/>
    </source>
</evidence>